<evidence type="ECO:0000256" key="2">
    <source>
        <dbReference type="ARBA" id="ARBA00022801"/>
    </source>
</evidence>
<evidence type="ECO:0000259" key="4">
    <source>
        <dbReference type="Pfam" id="PF07859"/>
    </source>
</evidence>
<dbReference type="PROSITE" id="PS01174">
    <property type="entry name" value="LIPASE_GDXG_SER"/>
    <property type="match status" value="1"/>
</dbReference>
<dbReference type="RefSeq" id="WP_089328006.1">
    <property type="nucleotide sequence ID" value="NZ_FZOR01000022.1"/>
</dbReference>
<dbReference type="InterPro" id="IPR033140">
    <property type="entry name" value="Lipase_GDXG_put_SER_AS"/>
</dbReference>
<evidence type="ECO:0000313" key="5">
    <source>
        <dbReference type="EMBL" id="SNT28570.1"/>
    </source>
</evidence>
<organism evidence="5 6">
    <name type="scientific">Actinomadura meyerae</name>
    <dbReference type="NCBI Taxonomy" id="240840"/>
    <lineage>
        <taxon>Bacteria</taxon>
        <taxon>Bacillati</taxon>
        <taxon>Actinomycetota</taxon>
        <taxon>Actinomycetes</taxon>
        <taxon>Streptosporangiales</taxon>
        <taxon>Thermomonosporaceae</taxon>
        <taxon>Actinomadura</taxon>
    </lineage>
</organism>
<keyword evidence="2" id="KW-0378">Hydrolase</keyword>
<dbReference type="InterPro" id="IPR050300">
    <property type="entry name" value="GDXG_lipolytic_enzyme"/>
</dbReference>
<evidence type="ECO:0000313" key="6">
    <source>
        <dbReference type="Proteomes" id="UP000198318"/>
    </source>
</evidence>
<keyword evidence="6" id="KW-1185">Reference proteome</keyword>
<dbReference type="AlphaFoldDB" id="A0A239LE30"/>
<dbReference type="GO" id="GO:0016787">
    <property type="term" value="F:hydrolase activity"/>
    <property type="evidence" value="ECO:0007669"/>
    <property type="project" value="UniProtKB-KW"/>
</dbReference>
<proteinExistence type="inferred from homology"/>
<protein>
    <submittedName>
        <fullName evidence="5">Acetyl esterase</fullName>
    </submittedName>
</protein>
<evidence type="ECO:0000256" key="3">
    <source>
        <dbReference type="PROSITE-ProRule" id="PRU10038"/>
    </source>
</evidence>
<dbReference type="InterPro" id="IPR013094">
    <property type="entry name" value="AB_hydrolase_3"/>
</dbReference>
<gene>
    <name evidence="5" type="ORF">SAMN05443665_102237</name>
</gene>
<accession>A0A239LE30</accession>
<dbReference type="EMBL" id="FZOR01000022">
    <property type="protein sequence ID" value="SNT28570.1"/>
    <property type="molecule type" value="Genomic_DNA"/>
</dbReference>
<dbReference type="PANTHER" id="PTHR48081:SF8">
    <property type="entry name" value="ALPHA_BETA HYDROLASE FOLD-3 DOMAIN-CONTAINING PROTEIN-RELATED"/>
    <property type="match status" value="1"/>
</dbReference>
<dbReference type="InterPro" id="IPR029058">
    <property type="entry name" value="AB_hydrolase_fold"/>
</dbReference>
<feature type="active site" evidence="3">
    <location>
        <position position="169"/>
    </location>
</feature>
<feature type="domain" description="Alpha/beta hydrolase fold-3" evidence="4">
    <location>
        <begin position="83"/>
        <end position="295"/>
    </location>
</feature>
<dbReference type="Gene3D" id="3.40.50.1820">
    <property type="entry name" value="alpha/beta hydrolase"/>
    <property type="match status" value="1"/>
</dbReference>
<dbReference type="PANTHER" id="PTHR48081">
    <property type="entry name" value="AB HYDROLASE SUPERFAMILY PROTEIN C4A8.06C"/>
    <property type="match status" value="1"/>
</dbReference>
<comment type="similarity">
    <text evidence="1">Belongs to the 'GDXG' lipolytic enzyme family.</text>
</comment>
<dbReference type="SUPFAM" id="SSF53474">
    <property type="entry name" value="alpha/beta-Hydrolases"/>
    <property type="match status" value="1"/>
</dbReference>
<evidence type="ECO:0000256" key="1">
    <source>
        <dbReference type="ARBA" id="ARBA00010515"/>
    </source>
</evidence>
<name>A0A239LE30_9ACTN</name>
<dbReference type="Pfam" id="PF07859">
    <property type="entry name" value="Abhydrolase_3"/>
    <property type="match status" value="1"/>
</dbReference>
<dbReference type="Proteomes" id="UP000198318">
    <property type="component" value="Unassembled WGS sequence"/>
</dbReference>
<dbReference type="OrthoDB" id="3209779at2"/>
<sequence>MPVHPQTASFLELLASWTAVPSGSGARAEPTIAEMRERIGAAYPVERRELPYVRDIAVPGPGGPVPVRLYRPAPLARGPLPAVVYLHGGGWVLGGVDNVDAACRDLAHAAGCAVLNVGYRLAPEHPFPAAVDDAWAVVAAAAGEPGRPGGGGLGRHGIAPGAVAVAGDSAGGNLAAAVALLARDRGLPLAHQLLVYPVTDTAMDTPSWREYGSGYGLDADSLARFMDLYRGGADPSDFRLAPLRAPDLSGAAPATVITAECDILRDEAEAYARRLAAAGVPVELRRYDGVVHSFFLLPEIFDAGAEAMAYAVRRLRAAFAPAGPDVREGVAAVRGEGSPGAA</sequence>
<reference evidence="5 6" key="1">
    <citation type="submission" date="2017-06" db="EMBL/GenBank/DDBJ databases">
        <authorList>
            <person name="Kim H.J."/>
            <person name="Triplett B.A."/>
        </authorList>
    </citation>
    <scope>NUCLEOTIDE SEQUENCE [LARGE SCALE GENOMIC DNA]</scope>
    <source>
        <strain evidence="5 6">DSM 44715</strain>
    </source>
</reference>